<proteinExistence type="predicted"/>
<feature type="domain" description="Bro-N" evidence="1">
    <location>
        <begin position="1"/>
        <end position="116"/>
    </location>
</feature>
<dbReference type="EMBL" id="DAAVPY010000033">
    <property type="protein sequence ID" value="HAF6262444.1"/>
    <property type="molecule type" value="Genomic_DNA"/>
</dbReference>
<reference evidence="2" key="2">
    <citation type="submission" date="2020-02" db="EMBL/GenBank/DDBJ databases">
        <authorList>
            <consortium name="NCBI Pathogen Detection Project"/>
        </authorList>
    </citation>
    <scope>NUCLEOTIDE SEQUENCE</scope>
    <source>
        <strain evidence="2">MA.CK_93/00001031</strain>
        <strain evidence="3">MA.CK_98/00001034</strain>
    </source>
</reference>
<reference evidence="2" key="1">
    <citation type="journal article" date="2018" name="Genome Biol.">
        <title>SKESA: strategic k-mer extension for scrupulous assemblies.</title>
        <authorList>
            <person name="Souvorov A."/>
            <person name="Agarwala R."/>
            <person name="Lipman D.J."/>
        </authorList>
    </citation>
    <scope>NUCLEOTIDE SEQUENCE</scope>
    <source>
        <strain evidence="2">MA.CK_93/00001031</strain>
        <strain evidence="3">MA.CK_98/00001034</strain>
    </source>
</reference>
<dbReference type="EMBL" id="DAAYPZ010000010">
    <property type="protein sequence ID" value="HAG5257526.1"/>
    <property type="molecule type" value="Genomic_DNA"/>
</dbReference>
<protein>
    <recommendedName>
        <fullName evidence="1">Bro-N domain-containing protein</fullName>
    </recommendedName>
</protein>
<organism evidence="2">
    <name type="scientific">Salmonella enterica</name>
    <name type="common">Salmonella choleraesuis</name>
    <dbReference type="NCBI Taxonomy" id="28901"/>
    <lineage>
        <taxon>Bacteria</taxon>
        <taxon>Pseudomonadati</taxon>
        <taxon>Pseudomonadota</taxon>
        <taxon>Gammaproteobacteria</taxon>
        <taxon>Enterobacterales</taxon>
        <taxon>Enterobacteriaceae</taxon>
        <taxon>Salmonella</taxon>
    </lineage>
</organism>
<name>A0A750HS97_SALER</name>
<evidence type="ECO:0000259" key="1">
    <source>
        <dbReference type="PROSITE" id="PS51750"/>
    </source>
</evidence>
<dbReference type="Pfam" id="PF02498">
    <property type="entry name" value="Bro-N"/>
    <property type="match status" value="1"/>
</dbReference>
<comment type="caution">
    <text evidence="2">The sequence shown here is derived from an EMBL/GenBank/DDBJ whole genome shotgun (WGS) entry which is preliminary data.</text>
</comment>
<dbReference type="SMART" id="SM01040">
    <property type="entry name" value="Bro-N"/>
    <property type="match status" value="1"/>
</dbReference>
<evidence type="ECO:0000313" key="2">
    <source>
        <dbReference type="EMBL" id="HAF6262444.1"/>
    </source>
</evidence>
<dbReference type="AlphaFoldDB" id="A0A750HS97"/>
<evidence type="ECO:0000313" key="3">
    <source>
        <dbReference type="EMBL" id="HAG5257526.1"/>
    </source>
</evidence>
<accession>A0A750HS97</accession>
<dbReference type="InterPro" id="IPR003497">
    <property type="entry name" value="BRO_N_domain"/>
</dbReference>
<gene>
    <name evidence="3" type="ORF">G8577_003763</name>
    <name evidence="2" type="ORF">G9F11_005164</name>
</gene>
<dbReference type="PROSITE" id="PS51750">
    <property type="entry name" value="BRO_N"/>
    <property type="match status" value="1"/>
</dbReference>
<sequence>MITQLVFKSRTIEAVEHEGKFWFTASTLATALEYADARSVTNIYNRNSDEFTPCMSQVINMITSGQINGLQHKKVRVFSLRGAHLIAMFACTSVAKEFRRWVLDLIEQTPEFLPAASPIRKPTAEPLTRSDMKNLNHLVVMMTRQFSRVGSWRLGVWHALRRATGVPSPELFTVDDLPALTEECRRIIQITSEAGDMIGRIEQEAVRRIVRNREDCDMVLAELQRECNNQRISDAGMRQLERHEQIALRRLEQRVIA</sequence>